<dbReference type="PANTHER" id="PTHR43736">
    <property type="entry name" value="ADP-RIBOSE PYROPHOSPHATASE"/>
    <property type="match status" value="1"/>
</dbReference>
<dbReference type="GeneID" id="73342026"/>
<protein>
    <submittedName>
        <fullName evidence="2">NUDIX domain-containing protein</fullName>
    </submittedName>
</protein>
<accession>A0A9Q8WGM6</accession>
<dbReference type="SUPFAM" id="SSF55811">
    <property type="entry name" value="Nudix"/>
    <property type="match status" value="1"/>
</dbReference>
<dbReference type="Proteomes" id="UP000830671">
    <property type="component" value="Chromosome 4"/>
</dbReference>
<evidence type="ECO:0000313" key="3">
    <source>
        <dbReference type="Proteomes" id="UP000830671"/>
    </source>
</evidence>
<dbReference type="EMBL" id="CP019476">
    <property type="protein sequence ID" value="UQC82536.1"/>
    <property type="molecule type" value="Genomic_DNA"/>
</dbReference>
<evidence type="ECO:0000259" key="1">
    <source>
        <dbReference type="PROSITE" id="PS51462"/>
    </source>
</evidence>
<dbReference type="PANTHER" id="PTHR43736:SF1">
    <property type="entry name" value="DIHYDRONEOPTERIN TRIPHOSPHATE DIPHOSPHATASE"/>
    <property type="match status" value="1"/>
</dbReference>
<sequence length="267" mass="29475">MDVLILIMLKEHTLQDRGTIPLDNSIEDVDVDVGHVGGCFNWESNDHPISIKCLPPPGSPRAISMASSSEHPQTPTFTDLNLTYPPSLEHYNIPAATWLMKNAKSWDGLATSALVFSPSTTCSKILLVQRTAHDSMPLLWETPGGGVDPDDTSLLVACARELWEETGLQAVEFVRVVSEGVNEEPGSVFTNRTGTKVFCRFAFEVKVRGAVEGEDVEGRIRTDPGEHCDYVWASEEEVREGRAGLKELPLANGQMKRLILDGFRRRT</sequence>
<dbReference type="InterPro" id="IPR000086">
    <property type="entry name" value="NUDIX_hydrolase_dom"/>
</dbReference>
<evidence type="ECO:0000313" key="2">
    <source>
        <dbReference type="EMBL" id="UQC82536.1"/>
    </source>
</evidence>
<name>A0A9Q8WGM6_9PEZI</name>
<dbReference type="KEGG" id="clup:CLUP02_08024"/>
<dbReference type="Pfam" id="PF00293">
    <property type="entry name" value="NUDIX"/>
    <property type="match status" value="1"/>
</dbReference>
<dbReference type="RefSeq" id="XP_049144159.1">
    <property type="nucleotide sequence ID" value="XM_049287016.1"/>
</dbReference>
<dbReference type="Gene3D" id="3.90.79.10">
    <property type="entry name" value="Nucleoside Triphosphate Pyrophosphohydrolase"/>
    <property type="match status" value="1"/>
</dbReference>
<gene>
    <name evidence="2" type="ORF">CLUP02_08024</name>
</gene>
<feature type="domain" description="Nudix hydrolase" evidence="1">
    <location>
        <begin position="106"/>
        <end position="256"/>
    </location>
</feature>
<reference evidence="2" key="1">
    <citation type="journal article" date="2021" name="Mol. Plant Microbe Interact.">
        <title>Complete Genome Sequence of the Plant-Pathogenic Fungus Colletotrichum lupini.</title>
        <authorList>
            <person name="Baroncelli R."/>
            <person name="Pensec F."/>
            <person name="Da Lio D."/>
            <person name="Boufleur T."/>
            <person name="Vicente I."/>
            <person name="Sarrocco S."/>
            <person name="Picot A."/>
            <person name="Baraldi E."/>
            <person name="Sukno S."/>
            <person name="Thon M."/>
            <person name="Le Floch G."/>
        </authorList>
    </citation>
    <scope>NUCLEOTIDE SEQUENCE</scope>
    <source>
        <strain evidence="2">IMI 504893</strain>
    </source>
</reference>
<dbReference type="AlphaFoldDB" id="A0A9Q8WGM6"/>
<keyword evidence="3" id="KW-1185">Reference proteome</keyword>
<dbReference type="InterPro" id="IPR015797">
    <property type="entry name" value="NUDIX_hydrolase-like_dom_sf"/>
</dbReference>
<proteinExistence type="predicted"/>
<organism evidence="2 3">
    <name type="scientific">Colletotrichum lupini</name>
    <dbReference type="NCBI Taxonomy" id="145971"/>
    <lineage>
        <taxon>Eukaryota</taxon>
        <taxon>Fungi</taxon>
        <taxon>Dikarya</taxon>
        <taxon>Ascomycota</taxon>
        <taxon>Pezizomycotina</taxon>
        <taxon>Sordariomycetes</taxon>
        <taxon>Hypocreomycetidae</taxon>
        <taxon>Glomerellales</taxon>
        <taxon>Glomerellaceae</taxon>
        <taxon>Colletotrichum</taxon>
        <taxon>Colletotrichum acutatum species complex</taxon>
    </lineage>
</organism>
<dbReference type="PROSITE" id="PS51462">
    <property type="entry name" value="NUDIX"/>
    <property type="match status" value="1"/>
</dbReference>
<dbReference type="CDD" id="cd02883">
    <property type="entry name" value="NUDIX_Hydrolase"/>
    <property type="match status" value="1"/>
</dbReference>